<evidence type="ECO:0000313" key="1">
    <source>
        <dbReference type="EMBL" id="PEH40815.1"/>
    </source>
</evidence>
<dbReference type="AlphaFoldDB" id="A0A2A7SC03"/>
<comment type="caution">
    <text evidence="1">The sequence shown here is derived from an EMBL/GenBank/DDBJ whole genome shotgun (WGS) entry which is preliminary data.</text>
</comment>
<sequence>MLTLSSEQFAAMARIDAKNYIERIRHALVTENAPLAADHTLSDRLWRAYIAAQEIGISTDENVAAFLRLEAFSPGFYQRLATRRWLKRPGRHPDERFHDYLRVIRWHVNHPDYLRGNHNGRNGSTSHRRRRNGIWAALDAYWRGAVGRSRNR</sequence>
<evidence type="ECO:0000313" key="2">
    <source>
        <dbReference type="Proteomes" id="UP000220629"/>
    </source>
</evidence>
<protein>
    <submittedName>
        <fullName evidence="1">Uncharacterized protein</fullName>
    </submittedName>
</protein>
<dbReference type="Proteomes" id="UP000220629">
    <property type="component" value="Unassembled WGS sequence"/>
</dbReference>
<dbReference type="EMBL" id="PDDY01000001">
    <property type="protein sequence ID" value="PEH40815.1"/>
    <property type="molecule type" value="Genomic_DNA"/>
</dbReference>
<name>A0A2A7SC03_BURGA</name>
<gene>
    <name evidence="1" type="ORF">CRM94_00760</name>
</gene>
<dbReference type="RefSeq" id="WP_096751925.1">
    <property type="nucleotide sequence ID" value="NZ_CADEPO010000010.1"/>
</dbReference>
<reference evidence="2" key="1">
    <citation type="submission" date="2017-09" db="EMBL/GenBank/DDBJ databases">
        <title>FDA dAtabase for Regulatory Grade micrObial Sequences (FDA-ARGOS): Supporting development and validation of Infectious Disease Dx tests.</title>
        <authorList>
            <person name="Minogue T."/>
            <person name="Wolcott M."/>
            <person name="Wasieloski L."/>
            <person name="Aguilar W."/>
            <person name="Moore D."/>
            <person name="Tallon L."/>
            <person name="Sadzewicz L."/>
            <person name="Ott S."/>
            <person name="Zhao X."/>
            <person name="Nagaraj S."/>
            <person name="Vavikolanu K."/>
            <person name="Aluvathingal J."/>
            <person name="Nadendla S."/>
            <person name="Sichtig H."/>
        </authorList>
    </citation>
    <scope>NUCLEOTIDE SEQUENCE [LARGE SCALE GENOMIC DNA]</scope>
    <source>
        <strain evidence="2">FDAARGOS_390</strain>
    </source>
</reference>
<accession>A0A2A7SC03</accession>
<proteinExistence type="predicted"/>
<organism evidence="1 2">
    <name type="scientific">Burkholderia gladioli</name>
    <name type="common">Pseudomonas marginata</name>
    <name type="synonym">Phytomonas marginata</name>
    <dbReference type="NCBI Taxonomy" id="28095"/>
    <lineage>
        <taxon>Bacteria</taxon>
        <taxon>Pseudomonadati</taxon>
        <taxon>Pseudomonadota</taxon>
        <taxon>Betaproteobacteria</taxon>
        <taxon>Burkholderiales</taxon>
        <taxon>Burkholderiaceae</taxon>
        <taxon>Burkholderia</taxon>
    </lineage>
</organism>